<evidence type="ECO:0000256" key="1">
    <source>
        <dbReference type="SAM" id="MobiDB-lite"/>
    </source>
</evidence>
<dbReference type="OrthoDB" id="489745at2"/>
<keyword evidence="3" id="KW-1185">Reference proteome</keyword>
<evidence type="ECO:0000313" key="2">
    <source>
        <dbReference type="EMBL" id="AFZ56904.1"/>
    </source>
</evidence>
<accession>K9ZDT4</accession>
<name>K9ZDT4_ANACC</name>
<reference evidence="3" key="1">
    <citation type="journal article" date="2013" name="Proc. Natl. Acad. Sci. U.S.A.">
        <title>Improving the coverage of the cyanobacterial phylum using diversity-driven genome sequencing.</title>
        <authorList>
            <person name="Shih P.M."/>
            <person name="Wu D."/>
            <person name="Latifi A."/>
            <person name="Axen S.D."/>
            <person name="Fewer D.P."/>
            <person name="Talla E."/>
            <person name="Calteau A."/>
            <person name="Cai F."/>
            <person name="Tandeau de Marsac N."/>
            <person name="Rippka R."/>
            <person name="Herdman M."/>
            <person name="Sivonen K."/>
            <person name="Coursin T."/>
            <person name="Laurent T."/>
            <person name="Goodwin L."/>
            <person name="Nolan M."/>
            <person name="Davenport K.W."/>
            <person name="Han C.S."/>
            <person name="Rubin E.M."/>
            <person name="Eisen J.A."/>
            <person name="Woyke T."/>
            <person name="Gugger M."/>
            <person name="Kerfeld C.A."/>
        </authorList>
    </citation>
    <scope>NUCLEOTIDE SEQUENCE [LARGE SCALE GENOMIC DNA]</scope>
    <source>
        <strain evidence="3">ATCC 27899 / PCC 7122</strain>
    </source>
</reference>
<feature type="region of interest" description="Disordered" evidence="1">
    <location>
        <begin position="1"/>
        <end position="26"/>
    </location>
</feature>
<dbReference type="HOGENOM" id="CLU_157215_0_0_3"/>
<organism evidence="2 3">
    <name type="scientific">Anabaena cylindrica (strain ATCC 27899 / PCC 7122)</name>
    <dbReference type="NCBI Taxonomy" id="272123"/>
    <lineage>
        <taxon>Bacteria</taxon>
        <taxon>Bacillati</taxon>
        <taxon>Cyanobacteriota</taxon>
        <taxon>Cyanophyceae</taxon>
        <taxon>Nostocales</taxon>
        <taxon>Nostocaceae</taxon>
        <taxon>Anabaena</taxon>
    </lineage>
</organism>
<dbReference type="AlphaFoldDB" id="K9ZDT4"/>
<protein>
    <submittedName>
        <fullName evidence="2">Uncharacterized protein</fullName>
    </submittedName>
</protein>
<sequence length="135" mass="15301">MSIINGTTEDITRRDHKSHGSDQPNRLGIFRQLGEGDEHYEVGTDPQNCTGRNTVRTNCIHGDTPSGKILQRLELVEKSHIEYVRAHQTRLKARLDESEQLEQVFNQAINELRQEIYNLATEAESNGNGHHNGVD</sequence>
<dbReference type="eggNOG" id="ENOG503093S">
    <property type="taxonomic scope" value="Bacteria"/>
</dbReference>
<proteinExistence type="predicted"/>
<dbReference type="EMBL" id="CP003659">
    <property type="protein sequence ID" value="AFZ56904.1"/>
    <property type="molecule type" value="Genomic_DNA"/>
</dbReference>
<gene>
    <name evidence="2" type="ordered locus">Anacy_1393</name>
</gene>
<evidence type="ECO:0000313" key="3">
    <source>
        <dbReference type="Proteomes" id="UP000010474"/>
    </source>
</evidence>
<dbReference type="KEGG" id="acy:Anacy_1393"/>
<dbReference type="Proteomes" id="UP000010474">
    <property type="component" value="Chromosome"/>
</dbReference>